<dbReference type="OrthoDB" id="1489567at2"/>
<name>A0A4R0NMP5_9SPHI</name>
<dbReference type="Proteomes" id="UP000293347">
    <property type="component" value="Unassembled WGS sequence"/>
</dbReference>
<dbReference type="AlphaFoldDB" id="A0A4R0NMP5"/>
<evidence type="ECO:0000313" key="1">
    <source>
        <dbReference type="EMBL" id="TCD01188.1"/>
    </source>
</evidence>
<reference evidence="1 2" key="1">
    <citation type="submission" date="2019-02" db="EMBL/GenBank/DDBJ databases">
        <title>Pedobacter sp. RP-1-14 sp. nov., isolated from Arctic soil.</title>
        <authorList>
            <person name="Dahal R.H."/>
        </authorList>
    </citation>
    <scope>NUCLEOTIDE SEQUENCE [LARGE SCALE GENOMIC DNA]</scope>
    <source>
        <strain evidence="1 2">RP-1-14</strain>
    </source>
</reference>
<keyword evidence="2" id="KW-1185">Reference proteome</keyword>
<protein>
    <submittedName>
        <fullName evidence="1">Uncharacterized protein</fullName>
    </submittedName>
</protein>
<dbReference type="RefSeq" id="WP_131595880.1">
    <property type="nucleotide sequence ID" value="NZ_SJSL01000002.1"/>
</dbReference>
<dbReference type="EMBL" id="SJSL01000002">
    <property type="protein sequence ID" value="TCD01188.1"/>
    <property type="molecule type" value="Genomic_DNA"/>
</dbReference>
<comment type="caution">
    <text evidence="1">The sequence shown here is derived from an EMBL/GenBank/DDBJ whole genome shotgun (WGS) entry which is preliminary data.</text>
</comment>
<accession>A0A4R0NMP5</accession>
<organism evidence="1 2">
    <name type="scientific">Pedobacter psychroterrae</name>
    <dbReference type="NCBI Taxonomy" id="2530453"/>
    <lineage>
        <taxon>Bacteria</taxon>
        <taxon>Pseudomonadati</taxon>
        <taxon>Bacteroidota</taxon>
        <taxon>Sphingobacteriia</taxon>
        <taxon>Sphingobacteriales</taxon>
        <taxon>Sphingobacteriaceae</taxon>
        <taxon>Pedobacter</taxon>
    </lineage>
</organism>
<gene>
    <name evidence="1" type="ORF">EZ437_10520</name>
</gene>
<evidence type="ECO:0000313" key="2">
    <source>
        <dbReference type="Proteomes" id="UP000293347"/>
    </source>
</evidence>
<sequence length="380" mass="43223">MQTTANDYKLSAADLTAIRGWMKFLETFGSGMPPAENAIGKFFAALPQLSDNYDEMTNSSYRWMVETLFFYLNEVPNNQEVSLTAQYGDFCEKNMHISLPGDPKDYVTTAIDLPFEFRSYWAIFLFGYGYKWYPKSESDPLIRIVRHEKGIKIPGVNENRRNAIIALSNNWDPIPSKDFIVDQTSMYGSGILAMESAKKVVADWASAHNMPQSIMIRFEAQQRLKMKDMIGADRVLNADEYLFIFHLMISLCTATNADRATVLTIVKEQANSIEYPNETFINQLIYLSLLHAGNPKGDIRYSNLMMQDMLKGMLAFIKTTDEASIAIKASIEMSTHMLHANAAYPMHDMYNPDKSFSTRFTDTLAALEDGRKIIKTKLKK</sequence>
<proteinExistence type="predicted"/>